<accession>W2SSS3</accession>
<evidence type="ECO:0000313" key="1">
    <source>
        <dbReference type="EMBL" id="ETN71891.1"/>
    </source>
</evidence>
<reference evidence="2" key="1">
    <citation type="journal article" date="2014" name="Nat. Genet.">
        <title>Genome of the human hookworm Necator americanus.</title>
        <authorList>
            <person name="Tang Y.T."/>
            <person name="Gao X."/>
            <person name="Rosa B.A."/>
            <person name="Abubucker S."/>
            <person name="Hallsworth-Pepin K."/>
            <person name="Martin J."/>
            <person name="Tyagi R."/>
            <person name="Heizer E."/>
            <person name="Zhang X."/>
            <person name="Bhonagiri-Palsikar V."/>
            <person name="Minx P."/>
            <person name="Warren W.C."/>
            <person name="Wang Q."/>
            <person name="Zhan B."/>
            <person name="Hotez P.J."/>
            <person name="Sternberg P.W."/>
            <person name="Dougall A."/>
            <person name="Gaze S.T."/>
            <person name="Mulvenna J."/>
            <person name="Sotillo J."/>
            <person name="Ranganathan S."/>
            <person name="Rabelo E.M."/>
            <person name="Wilson R.K."/>
            <person name="Felgner P.L."/>
            <person name="Bethony J."/>
            <person name="Hawdon J.M."/>
            <person name="Gasser R.B."/>
            <person name="Loukas A."/>
            <person name="Mitreva M."/>
        </authorList>
    </citation>
    <scope>NUCLEOTIDE SEQUENCE [LARGE SCALE GENOMIC DNA]</scope>
</reference>
<protein>
    <submittedName>
        <fullName evidence="1">Uncharacterized protein</fullName>
    </submittedName>
</protein>
<dbReference type="STRING" id="51031.W2SSS3"/>
<gene>
    <name evidence="1" type="ORF">NECAME_14070</name>
</gene>
<name>W2SSS3_NECAM</name>
<proteinExistence type="predicted"/>
<dbReference type="OrthoDB" id="10621693at2759"/>
<dbReference type="KEGG" id="nai:NECAME_14070"/>
<keyword evidence="2" id="KW-1185">Reference proteome</keyword>
<organism evidence="1 2">
    <name type="scientific">Necator americanus</name>
    <name type="common">Human hookworm</name>
    <dbReference type="NCBI Taxonomy" id="51031"/>
    <lineage>
        <taxon>Eukaryota</taxon>
        <taxon>Metazoa</taxon>
        <taxon>Ecdysozoa</taxon>
        <taxon>Nematoda</taxon>
        <taxon>Chromadorea</taxon>
        <taxon>Rhabditida</taxon>
        <taxon>Rhabditina</taxon>
        <taxon>Rhabditomorpha</taxon>
        <taxon>Strongyloidea</taxon>
        <taxon>Ancylostomatidae</taxon>
        <taxon>Bunostominae</taxon>
        <taxon>Necator</taxon>
    </lineage>
</organism>
<dbReference type="EMBL" id="KI666531">
    <property type="protein sequence ID" value="ETN71891.1"/>
    <property type="molecule type" value="Genomic_DNA"/>
</dbReference>
<dbReference type="Proteomes" id="UP000053676">
    <property type="component" value="Unassembled WGS sequence"/>
</dbReference>
<sequence>MPKEKNPEKKKNIAKEKYKDAIASWIKENSLDYCLDHSNITINGTVEILGLNNLVRHGMRSKENVTEVELVRKKEPKMDFLYHELSTTHKIPRGEYVTLLFRIEEEVDNNEYRVFIIVLFA</sequence>
<dbReference type="AlphaFoldDB" id="W2SSS3"/>
<evidence type="ECO:0000313" key="2">
    <source>
        <dbReference type="Proteomes" id="UP000053676"/>
    </source>
</evidence>